<keyword evidence="2" id="KW-1185">Reference proteome</keyword>
<evidence type="ECO:0000313" key="1">
    <source>
        <dbReference type="EMBL" id="MDN3712463.1"/>
    </source>
</evidence>
<gene>
    <name evidence="1" type="ORF">QWZ10_13175</name>
</gene>
<accession>A0ABT8D976</accession>
<organism evidence="1 2">
    <name type="scientific">Paracoccus cavernae</name>
    <dbReference type="NCBI Taxonomy" id="1571207"/>
    <lineage>
        <taxon>Bacteria</taxon>
        <taxon>Pseudomonadati</taxon>
        <taxon>Pseudomonadota</taxon>
        <taxon>Alphaproteobacteria</taxon>
        <taxon>Rhodobacterales</taxon>
        <taxon>Paracoccaceae</taxon>
        <taxon>Paracoccus</taxon>
    </lineage>
</organism>
<name>A0ABT8D976_9RHOB</name>
<proteinExistence type="predicted"/>
<evidence type="ECO:0000313" key="2">
    <source>
        <dbReference type="Proteomes" id="UP001243846"/>
    </source>
</evidence>
<reference evidence="2" key="1">
    <citation type="journal article" date="2019" name="Int. J. Syst. Evol. Microbiol.">
        <title>The Global Catalogue of Microorganisms (GCM) 10K type strain sequencing project: providing services to taxonomists for standard genome sequencing and annotation.</title>
        <authorList>
            <consortium name="The Broad Institute Genomics Platform"/>
            <consortium name="The Broad Institute Genome Sequencing Center for Infectious Disease"/>
            <person name="Wu L."/>
            <person name="Ma J."/>
        </authorList>
    </citation>
    <scope>NUCLEOTIDE SEQUENCE [LARGE SCALE GENOMIC DNA]</scope>
    <source>
        <strain evidence="2">CECT 8482</strain>
    </source>
</reference>
<comment type="caution">
    <text evidence="1">The sequence shown here is derived from an EMBL/GenBank/DDBJ whole genome shotgun (WGS) entry which is preliminary data.</text>
</comment>
<protein>
    <submittedName>
        <fullName evidence="1">Uncharacterized protein</fullName>
    </submittedName>
</protein>
<sequence length="200" mass="22344">MAHQKENHDERCCGYGWGRRCAKETRAPSDSRGASSGPFCRSLVGFLRSVLAAFSNGKKDPKEIAFVSDYVFVDLPQIALTLSGPKSRTLALAVKVAAKPENVAQIEFLQPRILDAFNGFLSEIDPLAFEKKGIIDVVRNELSTRLTFILGRAHSMTFLSRSFEFNDDPSFCRDSSFRRLLSAFRILLFPYPKASTSEQP</sequence>
<dbReference type="EMBL" id="JAUFRC010000001">
    <property type="protein sequence ID" value="MDN3712463.1"/>
    <property type="molecule type" value="Genomic_DNA"/>
</dbReference>
<dbReference type="Proteomes" id="UP001243846">
    <property type="component" value="Unassembled WGS sequence"/>
</dbReference>